<dbReference type="AlphaFoldDB" id="A0A0C2DS78"/>
<dbReference type="Proteomes" id="UP000054047">
    <property type="component" value="Unassembled WGS sequence"/>
</dbReference>
<name>A0A0C2DS78_9BILA</name>
<protein>
    <submittedName>
        <fullName evidence="2">Uncharacterized protein</fullName>
    </submittedName>
</protein>
<evidence type="ECO:0000313" key="2">
    <source>
        <dbReference type="EMBL" id="KIH65632.1"/>
    </source>
</evidence>
<evidence type="ECO:0000313" key="3">
    <source>
        <dbReference type="Proteomes" id="UP000054047"/>
    </source>
</evidence>
<gene>
    <name evidence="2" type="ORF">ANCDUO_04044</name>
</gene>
<feature type="region of interest" description="Disordered" evidence="1">
    <location>
        <begin position="1"/>
        <end position="27"/>
    </location>
</feature>
<evidence type="ECO:0000256" key="1">
    <source>
        <dbReference type="SAM" id="MobiDB-lite"/>
    </source>
</evidence>
<proteinExistence type="predicted"/>
<sequence length="113" mass="12659">MGCLRQPPHEQATGLSPPEANTGAKTESERARGYVMWVVLQRVNDKIMQAGVQHLSRTGPNLQHGLILRIRPWKKSRSKAESFYLTLLVGQALLQATTICLSRFSIIWKESSS</sequence>
<reference evidence="2 3" key="1">
    <citation type="submission" date="2013-12" db="EMBL/GenBank/DDBJ databases">
        <title>Draft genome of the parsitic nematode Ancylostoma duodenale.</title>
        <authorList>
            <person name="Mitreva M."/>
        </authorList>
    </citation>
    <scope>NUCLEOTIDE SEQUENCE [LARGE SCALE GENOMIC DNA]</scope>
    <source>
        <strain evidence="2 3">Zhejiang</strain>
    </source>
</reference>
<dbReference type="EMBL" id="KN727459">
    <property type="protein sequence ID" value="KIH65632.1"/>
    <property type="molecule type" value="Genomic_DNA"/>
</dbReference>
<organism evidence="2 3">
    <name type="scientific">Ancylostoma duodenale</name>
    <dbReference type="NCBI Taxonomy" id="51022"/>
    <lineage>
        <taxon>Eukaryota</taxon>
        <taxon>Metazoa</taxon>
        <taxon>Ecdysozoa</taxon>
        <taxon>Nematoda</taxon>
        <taxon>Chromadorea</taxon>
        <taxon>Rhabditida</taxon>
        <taxon>Rhabditina</taxon>
        <taxon>Rhabditomorpha</taxon>
        <taxon>Strongyloidea</taxon>
        <taxon>Ancylostomatidae</taxon>
        <taxon>Ancylostomatinae</taxon>
        <taxon>Ancylostoma</taxon>
    </lineage>
</organism>
<accession>A0A0C2DS78</accession>
<keyword evidence="3" id="KW-1185">Reference proteome</keyword>